<keyword evidence="3" id="KW-1185">Reference proteome</keyword>
<reference evidence="3" key="1">
    <citation type="submission" date="2018-12" db="EMBL/GenBank/DDBJ databases">
        <title>A new species of lactobacillus.</title>
        <authorList>
            <person name="Jian Y."/>
            <person name="Xin L."/>
            <person name="Hong Z.J."/>
            <person name="Ming L.Z."/>
            <person name="Hong X.Z."/>
        </authorList>
    </citation>
    <scope>NUCLEOTIDE SEQUENCE [LARGE SCALE GENOMIC DNA]</scope>
    <source>
        <strain evidence="3">HSLZ-75</strain>
    </source>
</reference>
<accession>A0A4P6ZL02</accession>
<dbReference type="Proteomes" id="UP000294321">
    <property type="component" value="Chromosome"/>
</dbReference>
<sequence>MGRDRVRKGLLIVTLTAILLMSASIKSDAHEQTFHFGNTIYKIENKEPTYDYLNQAQINADLRQFKRQTLHDIDVERAEHISTSIKPNHKLNRLATIRAHQIAQHFSHYDKNHRPMTTLDANRVDLPHGFQASENIASAGLGNCTVIGDPKVYHNHNGIEMANMSNDAMMNYDSLENNGHRKNILSSDNTLIGVGVAYSQRKHQFYLAEDFGSRNPRSSADVDKPNLKIHLKAPHRITWWHQVAHWLTKTYHKFSRLI</sequence>
<dbReference type="OrthoDB" id="2329850at2"/>
<feature type="domain" description="SCP" evidence="1">
    <location>
        <begin position="73"/>
        <end position="205"/>
    </location>
</feature>
<name>A0A4P6ZL02_9LACO</name>
<dbReference type="Pfam" id="PF00188">
    <property type="entry name" value="CAP"/>
    <property type="match status" value="1"/>
</dbReference>
<evidence type="ECO:0000259" key="1">
    <source>
        <dbReference type="Pfam" id="PF00188"/>
    </source>
</evidence>
<dbReference type="PANTHER" id="PTHR31157">
    <property type="entry name" value="SCP DOMAIN-CONTAINING PROTEIN"/>
    <property type="match status" value="1"/>
</dbReference>
<evidence type="ECO:0000313" key="2">
    <source>
        <dbReference type="EMBL" id="QBP18456.1"/>
    </source>
</evidence>
<gene>
    <name evidence="2" type="ORF">ELX58_04750</name>
</gene>
<dbReference type="InterPro" id="IPR035940">
    <property type="entry name" value="CAP_sf"/>
</dbReference>
<dbReference type="SUPFAM" id="SSF55797">
    <property type="entry name" value="PR-1-like"/>
    <property type="match status" value="1"/>
</dbReference>
<dbReference type="Gene3D" id="3.40.33.10">
    <property type="entry name" value="CAP"/>
    <property type="match status" value="1"/>
</dbReference>
<organism evidence="2 3">
    <name type="scientific">Acetilactobacillus jinshanensis</name>
    <dbReference type="NCBI Taxonomy" id="1720083"/>
    <lineage>
        <taxon>Bacteria</taxon>
        <taxon>Bacillati</taxon>
        <taxon>Bacillota</taxon>
        <taxon>Bacilli</taxon>
        <taxon>Lactobacillales</taxon>
        <taxon>Lactobacillaceae</taxon>
        <taxon>Acetilactobacillus</taxon>
    </lineage>
</organism>
<dbReference type="KEGG" id="lji:ELX58_04750"/>
<dbReference type="AlphaFoldDB" id="A0A4P6ZL02"/>
<protein>
    <submittedName>
        <fullName evidence="2">CAP domain-containing protein</fullName>
    </submittedName>
</protein>
<dbReference type="EMBL" id="CP034726">
    <property type="protein sequence ID" value="QBP18456.1"/>
    <property type="molecule type" value="Genomic_DNA"/>
</dbReference>
<dbReference type="PANTHER" id="PTHR31157:SF1">
    <property type="entry name" value="SCP DOMAIN-CONTAINING PROTEIN"/>
    <property type="match status" value="1"/>
</dbReference>
<evidence type="ECO:0000313" key="3">
    <source>
        <dbReference type="Proteomes" id="UP000294321"/>
    </source>
</evidence>
<dbReference type="InterPro" id="IPR014044">
    <property type="entry name" value="CAP_dom"/>
</dbReference>
<proteinExistence type="predicted"/>
<dbReference type="RefSeq" id="WP_133442015.1">
    <property type="nucleotide sequence ID" value="NZ_CP034726.1"/>
</dbReference>